<feature type="binding site" evidence="14">
    <location>
        <position position="231"/>
    </location>
    <ligand>
        <name>substrate</name>
    </ligand>
</feature>
<dbReference type="PANTHER" id="PTHR21581:SF6">
    <property type="entry name" value="TRAFFICKING PROTEIN PARTICLE COMPLEX SUBUNIT 12"/>
    <property type="match status" value="1"/>
</dbReference>
<dbReference type="InterPro" id="IPR037167">
    <property type="entry name" value="Peptidase_S11_C_sf"/>
</dbReference>
<keyword evidence="9" id="KW-0133">Cell shape</keyword>
<dbReference type="GO" id="GO:0006508">
    <property type="term" value="P:proteolysis"/>
    <property type="evidence" value="ECO:0007669"/>
    <property type="project" value="UniProtKB-KW"/>
</dbReference>
<organism evidence="17 18">
    <name type="scientific">Koleobacter methoxysyntrophicus</name>
    <dbReference type="NCBI Taxonomy" id="2751313"/>
    <lineage>
        <taxon>Bacteria</taxon>
        <taxon>Bacillati</taxon>
        <taxon>Bacillota</taxon>
        <taxon>Clostridia</taxon>
        <taxon>Koleobacterales</taxon>
        <taxon>Koleobacteraceae</taxon>
        <taxon>Koleobacter</taxon>
    </lineage>
</organism>
<dbReference type="EMBL" id="CP059066">
    <property type="protein sequence ID" value="QSQ10082.1"/>
    <property type="molecule type" value="Genomic_DNA"/>
</dbReference>
<evidence type="ECO:0000256" key="10">
    <source>
        <dbReference type="ARBA" id="ARBA00022984"/>
    </source>
</evidence>
<dbReference type="InterPro" id="IPR001967">
    <property type="entry name" value="Peptidase_S11_N"/>
</dbReference>
<evidence type="ECO:0000256" key="13">
    <source>
        <dbReference type="PIRSR" id="PIRSR618044-1"/>
    </source>
</evidence>
<evidence type="ECO:0000256" key="12">
    <source>
        <dbReference type="ARBA" id="ARBA00034000"/>
    </source>
</evidence>
<dbReference type="Pfam" id="PF00768">
    <property type="entry name" value="Peptidase_S11"/>
    <property type="match status" value="1"/>
</dbReference>
<feature type="active site" evidence="13">
    <location>
        <position position="123"/>
    </location>
</feature>
<evidence type="ECO:0000256" key="9">
    <source>
        <dbReference type="ARBA" id="ARBA00022960"/>
    </source>
</evidence>
<dbReference type="UniPathway" id="UPA00219"/>
<feature type="active site" description="Acyl-ester intermediate" evidence="13">
    <location>
        <position position="63"/>
    </location>
</feature>
<comment type="pathway">
    <text evidence="2">Cell wall biogenesis; peptidoglycan biosynthesis.</text>
</comment>
<evidence type="ECO:0000256" key="1">
    <source>
        <dbReference type="ARBA" id="ARBA00003217"/>
    </source>
</evidence>
<dbReference type="SMART" id="SM00936">
    <property type="entry name" value="PBP5_C"/>
    <property type="match status" value="1"/>
</dbReference>
<dbReference type="PANTHER" id="PTHR21581">
    <property type="entry name" value="D-ALANYL-D-ALANINE CARBOXYPEPTIDASE"/>
    <property type="match status" value="1"/>
</dbReference>
<evidence type="ECO:0000256" key="2">
    <source>
        <dbReference type="ARBA" id="ARBA00004752"/>
    </source>
</evidence>
<accession>A0A8A0RQ97</accession>
<evidence type="ECO:0000256" key="14">
    <source>
        <dbReference type="PIRSR" id="PIRSR618044-2"/>
    </source>
</evidence>
<keyword evidence="18" id="KW-1185">Reference proteome</keyword>
<evidence type="ECO:0000256" key="6">
    <source>
        <dbReference type="ARBA" id="ARBA00022670"/>
    </source>
</evidence>
<evidence type="ECO:0000256" key="15">
    <source>
        <dbReference type="RuleBase" id="RU004016"/>
    </source>
</evidence>
<evidence type="ECO:0000256" key="4">
    <source>
        <dbReference type="ARBA" id="ARBA00012448"/>
    </source>
</evidence>
<dbReference type="InterPro" id="IPR015956">
    <property type="entry name" value="Peniciliin-bd_prot_C_sf"/>
</dbReference>
<dbReference type="GO" id="GO:0071555">
    <property type="term" value="P:cell wall organization"/>
    <property type="evidence" value="ECO:0007669"/>
    <property type="project" value="UniProtKB-KW"/>
</dbReference>
<evidence type="ECO:0000313" key="17">
    <source>
        <dbReference type="EMBL" id="QSQ10082.1"/>
    </source>
</evidence>
<keyword evidence="6" id="KW-0645">Protease</keyword>
<dbReference type="InterPro" id="IPR012338">
    <property type="entry name" value="Beta-lactam/transpept-like"/>
</dbReference>
<keyword evidence="8 17" id="KW-0378">Hydrolase</keyword>
<sequence length="389" mass="43448">MIKLKQKITIILLIILMTMVIAPPLLNAEEQINIKAKSALLMDASTGQILFEKNSAEKLPPASITKIMTILLIMEALQNGDISLKDKVNISENAWKMGGSQVFLGIGEEQTVETLLKSIVIASGNDASVALAEHLMGSEKAFVNRMNERAKQLGMFNTNFMNCHGLHDENHYSTAYDIAVMTRELIKHDKVFEWSTVKLDYLEHTDKDRPATMLANTNKLIRWYEGADGLKTGSHSQALYCISATAKRGNLRLISVILGAPDSNSRFMEAAKLLDFGFENYDSIPIIGKWEKAGEVVVEKGIESNVNLIAERELNVLIKKGRKEEIQKEIQIPEKVTAPIKKGQSLGKLIIYSSGNKVDEVNLIAEKDINRANLLFITKKLFINLLKYF</sequence>
<name>A0A8A0RQ97_9FIRM</name>
<dbReference type="InterPro" id="IPR012907">
    <property type="entry name" value="Peptidase_S11_C"/>
</dbReference>
<gene>
    <name evidence="17" type="primary">dacF</name>
    <name evidence="17" type="ORF">H0A61_02474</name>
</gene>
<comment type="catalytic activity">
    <reaction evidence="12">
        <text>Preferential cleavage: (Ac)2-L-Lys-D-Ala-|-D-Ala. Also transpeptidation of peptidyl-alanyl moieties that are N-acyl substituents of D-alanine.</text>
        <dbReference type="EC" id="3.4.16.4"/>
    </reaction>
</comment>
<evidence type="ECO:0000256" key="3">
    <source>
        <dbReference type="ARBA" id="ARBA00007164"/>
    </source>
</evidence>
<dbReference type="GO" id="GO:0009002">
    <property type="term" value="F:serine-type D-Ala-D-Ala carboxypeptidase activity"/>
    <property type="evidence" value="ECO:0007669"/>
    <property type="project" value="UniProtKB-EC"/>
</dbReference>
<dbReference type="GO" id="GO:0009252">
    <property type="term" value="P:peptidoglycan biosynthetic process"/>
    <property type="evidence" value="ECO:0007669"/>
    <property type="project" value="UniProtKB-UniPathway"/>
</dbReference>
<keyword evidence="7" id="KW-0732">Signal</keyword>
<feature type="domain" description="Peptidase S11 D-Ala-D-Ala carboxypeptidase A C-terminal" evidence="16">
    <location>
        <begin position="281"/>
        <end position="371"/>
    </location>
</feature>
<dbReference type="InterPro" id="IPR018044">
    <property type="entry name" value="Peptidase_S11"/>
</dbReference>
<dbReference type="RefSeq" id="WP_206707404.1">
    <property type="nucleotide sequence ID" value="NZ_CP059066.1"/>
</dbReference>
<dbReference type="PRINTS" id="PR00725">
    <property type="entry name" value="DADACBPTASE1"/>
</dbReference>
<evidence type="ECO:0000259" key="16">
    <source>
        <dbReference type="SMART" id="SM00936"/>
    </source>
</evidence>
<dbReference type="EC" id="3.4.16.4" evidence="4"/>
<dbReference type="GO" id="GO:0008360">
    <property type="term" value="P:regulation of cell shape"/>
    <property type="evidence" value="ECO:0007669"/>
    <property type="project" value="UniProtKB-KW"/>
</dbReference>
<comment type="function">
    <text evidence="1">Removes C-terminal D-alanyl residues from sugar-peptide cell wall precursors.</text>
</comment>
<protein>
    <recommendedName>
        <fullName evidence="4">serine-type D-Ala-D-Ala carboxypeptidase</fullName>
        <ecNumber evidence="4">3.4.16.4</ecNumber>
    </recommendedName>
</protein>
<keyword evidence="11" id="KW-0961">Cell wall biogenesis/degradation</keyword>
<reference evidence="17" key="1">
    <citation type="submission" date="2020-07" db="EMBL/GenBank/DDBJ databases">
        <title>Koleobacter methoxysyntrophicus gen. nov., sp. nov., a novel anaerobic bacterium isolated from deep subsurface oil field and proposal of Koleobacterales ord. nov. in the phylum Firmicutes.</title>
        <authorList>
            <person name="Sakamoto S."/>
            <person name="Tamaki H."/>
        </authorList>
    </citation>
    <scope>NUCLEOTIDE SEQUENCE</scope>
    <source>
        <strain evidence="17">NRmbB1</strain>
    </source>
</reference>
<evidence type="ECO:0000256" key="8">
    <source>
        <dbReference type="ARBA" id="ARBA00022801"/>
    </source>
</evidence>
<evidence type="ECO:0000256" key="5">
    <source>
        <dbReference type="ARBA" id="ARBA00022645"/>
    </source>
</evidence>
<feature type="active site" description="Proton acceptor" evidence="13">
    <location>
        <position position="66"/>
    </location>
</feature>
<evidence type="ECO:0000256" key="7">
    <source>
        <dbReference type="ARBA" id="ARBA00022729"/>
    </source>
</evidence>
<keyword evidence="5 17" id="KW-0121">Carboxypeptidase</keyword>
<dbReference type="Proteomes" id="UP000662904">
    <property type="component" value="Chromosome"/>
</dbReference>
<comment type="similarity">
    <text evidence="3 15">Belongs to the peptidase S11 family.</text>
</comment>
<evidence type="ECO:0000313" key="18">
    <source>
        <dbReference type="Proteomes" id="UP000662904"/>
    </source>
</evidence>
<proteinExistence type="inferred from homology"/>
<dbReference type="AlphaFoldDB" id="A0A8A0RQ97"/>
<dbReference type="KEGG" id="kme:H0A61_02474"/>
<dbReference type="Gene3D" id="2.60.410.10">
    <property type="entry name" value="D-Ala-D-Ala carboxypeptidase, C-terminal domain"/>
    <property type="match status" value="1"/>
</dbReference>
<keyword evidence="10" id="KW-0573">Peptidoglycan synthesis</keyword>
<dbReference type="SUPFAM" id="SSF56601">
    <property type="entry name" value="beta-lactamase/transpeptidase-like"/>
    <property type="match status" value="1"/>
</dbReference>
<dbReference type="Pfam" id="PF07943">
    <property type="entry name" value="PBP5_C"/>
    <property type="match status" value="1"/>
</dbReference>
<evidence type="ECO:0000256" key="11">
    <source>
        <dbReference type="ARBA" id="ARBA00023316"/>
    </source>
</evidence>
<dbReference type="SUPFAM" id="SSF69189">
    <property type="entry name" value="Penicillin-binding protein associated domain"/>
    <property type="match status" value="1"/>
</dbReference>
<dbReference type="Gene3D" id="3.40.710.10">
    <property type="entry name" value="DD-peptidase/beta-lactamase superfamily"/>
    <property type="match status" value="1"/>
</dbReference>